<organism evidence="4 5">
    <name type="scientific">Nonomuraea typhae</name>
    <dbReference type="NCBI Taxonomy" id="2603600"/>
    <lineage>
        <taxon>Bacteria</taxon>
        <taxon>Bacillati</taxon>
        <taxon>Actinomycetota</taxon>
        <taxon>Actinomycetes</taxon>
        <taxon>Streptosporangiales</taxon>
        <taxon>Streptosporangiaceae</taxon>
        <taxon>Nonomuraea</taxon>
    </lineage>
</organism>
<accession>A0ABW7Z2F8</accession>
<protein>
    <submittedName>
        <fullName evidence="4">4-oxalocrotonate tautomerase family protein</fullName>
    </submittedName>
</protein>
<gene>
    <name evidence="4" type="ORF">ACIBG2_33625</name>
</gene>
<name>A0ABW7Z2F8_9ACTN</name>
<dbReference type="InterPro" id="IPR014347">
    <property type="entry name" value="Tautomerase/MIF_sf"/>
</dbReference>
<dbReference type="EMBL" id="JBITGY010000009">
    <property type="protein sequence ID" value="MFI6502360.1"/>
    <property type="molecule type" value="Genomic_DNA"/>
</dbReference>
<keyword evidence="5" id="KW-1185">Reference proteome</keyword>
<dbReference type="InterPro" id="IPR004370">
    <property type="entry name" value="4-OT-like_dom"/>
</dbReference>
<dbReference type="Proteomes" id="UP001612741">
    <property type="component" value="Unassembled WGS sequence"/>
</dbReference>
<evidence type="ECO:0000313" key="4">
    <source>
        <dbReference type="EMBL" id="MFI6502360.1"/>
    </source>
</evidence>
<keyword evidence="1" id="KW-0413">Isomerase</keyword>
<dbReference type="Pfam" id="PF01361">
    <property type="entry name" value="Tautomerase"/>
    <property type="match status" value="1"/>
</dbReference>
<comment type="caution">
    <text evidence="4">The sequence shown here is derived from an EMBL/GenBank/DDBJ whole genome shotgun (WGS) entry which is preliminary data.</text>
</comment>
<evidence type="ECO:0000256" key="2">
    <source>
        <dbReference type="SAM" id="MobiDB-lite"/>
    </source>
</evidence>
<evidence type="ECO:0000256" key="1">
    <source>
        <dbReference type="ARBA" id="ARBA00023235"/>
    </source>
</evidence>
<dbReference type="RefSeq" id="WP_397087565.1">
    <property type="nucleotide sequence ID" value="NZ_JBITGY010000009.1"/>
</dbReference>
<feature type="region of interest" description="Disordered" evidence="2">
    <location>
        <begin position="1"/>
        <end position="27"/>
    </location>
</feature>
<proteinExistence type="predicted"/>
<evidence type="ECO:0000259" key="3">
    <source>
        <dbReference type="Pfam" id="PF01361"/>
    </source>
</evidence>
<sequence>MGSPAGSGQPGVADPLPTRFALGHGGSAEQKQELIVKVTDLYCAMFGEAVRDNTMVLVDEVDEV</sequence>
<evidence type="ECO:0000313" key="5">
    <source>
        <dbReference type="Proteomes" id="UP001612741"/>
    </source>
</evidence>
<reference evidence="4 5" key="1">
    <citation type="submission" date="2024-10" db="EMBL/GenBank/DDBJ databases">
        <title>The Natural Products Discovery Center: Release of the First 8490 Sequenced Strains for Exploring Actinobacteria Biosynthetic Diversity.</title>
        <authorList>
            <person name="Kalkreuter E."/>
            <person name="Kautsar S.A."/>
            <person name="Yang D."/>
            <person name="Bader C.D."/>
            <person name="Teijaro C.N."/>
            <person name="Fluegel L."/>
            <person name="Davis C.M."/>
            <person name="Simpson J.R."/>
            <person name="Lauterbach L."/>
            <person name="Steele A.D."/>
            <person name="Gui C."/>
            <person name="Meng S."/>
            <person name="Li G."/>
            <person name="Viehrig K."/>
            <person name="Ye F."/>
            <person name="Su P."/>
            <person name="Kiefer A.F."/>
            <person name="Nichols A."/>
            <person name="Cepeda A.J."/>
            <person name="Yan W."/>
            <person name="Fan B."/>
            <person name="Jiang Y."/>
            <person name="Adhikari A."/>
            <person name="Zheng C.-J."/>
            <person name="Schuster L."/>
            <person name="Cowan T.M."/>
            <person name="Smanski M.J."/>
            <person name="Chevrette M.G."/>
            <person name="De Carvalho L.P.S."/>
            <person name="Shen B."/>
        </authorList>
    </citation>
    <scope>NUCLEOTIDE SEQUENCE [LARGE SCALE GENOMIC DNA]</scope>
    <source>
        <strain evidence="4 5">NPDC050545</strain>
    </source>
</reference>
<feature type="domain" description="4-oxalocrotonate tautomerase-like" evidence="3">
    <location>
        <begin position="22"/>
        <end position="63"/>
    </location>
</feature>
<dbReference type="SUPFAM" id="SSF55331">
    <property type="entry name" value="Tautomerase/MIF"/>
    <property type="match status" value="1"/>
</dbReference>
<dbReference type="Gene3D" id="3.30.429.10">
    <property type="entry name" value="Macrophage Migration Inhibitory Factor"/>
    <property type="match status" value="1"/>
</dbReference>